<dbReference type="Gene3D" id="1.10.20.10">
    <property type="entry name" value="Histone, subunit A"/>
    <property type="match status" value="1"/>
</dbReference>
<dbReference type="SUPFAM" id="SSF47113">
    <property type="entry name" value="Histone-fold"/>
    <property type="match status" value="1"/>
</dbReference>
<sequence length="87" mass="9903">MATGKKSYPRATLRKIVKAHSRKNVSRGVDSLVYLNYVLFIEELMQNATRKARNDGEKHIAAKDIRKVTMVCLHSVQWGTFAKLTIV</sequence>
<reference evidence="9 10" key="1">
    <citation type="submission" date="2015-01" db="EMBL/GenBank/DDBJ databases">
        <title>The Genome Sequence of Exophiala spinifera CBS89968.</title>
        <authorList>
            <consortium name="The Broad Institute Genomics Platform"/>
            <person name="Cuomo C."/>
            <person name="de Hoog S."/>
            <person name="Gorbushina A."/>
            <person name="Stielow B."/>
            <person name="Teixiera M."/>
            <person name="Abouelleil A."/>
            <person name="Chapman S.B."/>
            <person name="Priest M."/>
            <person name="Young S.K."/>
            <person name="Wortman J."/>
            <person name="Nusbaum C."/>
            <person name="Birren B."/>
        </authorList>
    </citation>
    <scope>NUCLEOTIDE SEQUENCE [LARGE SCALE GENOMIC DNA]</scope>
    <source>
        <strain evidence="9 10">CBS 89968</strain>
    </source>
</reference>
<evidence type="ECO:0000256" key="3">
    <source>
        <dbReference type="ARBA" id="ARBA00022454"/>
    </source>
</evidence>
<dbReference type="EMBL" id="KN847498">
    <property type="protein sequence ID" value="KIW12069.1"/>
    <property type="molecule type" value="Genomic_DNA"/>
</dbReference>
<dbReference type="GO" id="GO:0000278">
    <property type="term" value="P:mitotic cell cycle"/>
    <property type="evidence" value="ECO:0007669"/>
    <property type="project" value="TreeGrafter"/>
</dbReference>
<comment type="subcellular location">
    <subcellularLocation>
        <location evidence="2">Chromosome</location>
        <location evidence="2">Centromere</location>
        <location evidence="2">Kinetochore</location>
    </subcellularLocation>
    <subcellularLocation>
        <location evidence="1">Nucleus</location>
    </subcellularLocation>
</comment>
<keyword evidence="5" id="KW-0539">Nucleus</keyword>
<organism evidence="9 10">
    <name type="scientific">Exophiala spinifera</name>
    <dbReference type="NCBI Taxonomy" id="91928"/>
    <lineage>
        <taxon>Eukaryota</taxon>
        <taxon>Fungi</taxon>
        <taxon>Dikarya</taxon>
        <taxon>Ascomycota</taxon>
        <taxon>Pezizomycotina</taxon>
        <taxon>Eurotiomycetes</taxon>
        <taxon>Chaetothyriomycetidae</taxon>
        <taxon>Chaetothyriales</taxon>
        <taxon>Herpotrichiellaceae</taxon>
        <taxon>Exophiala</taxon>
    </lineage>
</organism>
<keyword evidence="4" id="KW-0995">Kinetochore</keyword>
<dbReference type="PANTHER" id="PTHR34832">
    <property type="entry name" value="CENTROMERE PROTEIN W"/>
    <property type="match status" value="1"/>
</dbReference>
<evidence type="ECO:0000256" key="1">
    <source>
        <dbReference type="ARBA" id="ARBA00004123"/>
    </source>
</evidence>
<evidence type="ECO:0000256" key="7">
    <source>
        <dbReference type="ARBA" id="ARBA00038432"/>
    </source>
</evidence>
<dbReference type="InterPro" id="IPR003958">
    <property type="entry name" value="CBFA_NFYB_domain"/>
</dbReference>
<keyword evidence="3" id="KW-0158">Chromosome</keyword>
<evidence type="ECO:0000256" key="6">
    <source>
        <dbReference type="ARBA" id="ARBA00023328"/>
    </source>
</evidence>
<keyword evidence="6" id="KW-0137">Centromere</keyword>
<dbReference type="PANTHER" id="PTHR34832:SF1">
    <property type="entry name" value="CENTROMERE PROTEIN W"/>
    <property type="match status" value="1"/>
</dbReference>
<dbReference type="GO" id="GO:0000776">
    <property type="term" value="C:kinetochore"/>
    <property type="evidence" value="ECO:0007669"/>
    <property type="project" value="UniProtKB-KW"/>
</dbReference>
<dbReference type="VEuPathDB" id="FungiDB:PV08_09343"/>
<proteinExistence type="inferred from homology"/>
<dbReference type="OrthoDB" id="2543597at2759"/>
<protein>
    <recommendedName>
        <fullName evidence="8">Transcription factor CBF/NF-Y/archaeal histone domain-containing protein</fullName>
    </recommendedName>
</protein>
<dbReference type="RefSeq" id="XP_016232285.1">
    <property type="nucleotide sequence ID" value="XM_016383662.1"/>
</dbReference>
<name>A0A0D2BLM4_9EURO</name>
<comment type="similarity">
    <text evidence="7">Belongs to the CENP-W/WIP1 family.</text>
</comment>
<evidence type="ECO:0000259" key="8">
    <source>
        <dbReference type="Pfam" id="PF00808"/>
    </source>
</evidence>
<gene>
    <name evidence="9" type="ORF">PV08_09343</name>
</gene>
<dbReference type="AlphaFoldDB" id="A0A0D2BLM4"/>
<evidence type="ECO:0000313" key="9">
    <source>
        <dbReference type="EMBL" id="KIW12069.1"/>
    </source>
</evidence>
<dbReference type="GO" id="GO:0046982">
    <property type="term" value="F:protein heterodimerization activity"/>
    <property type="evidence" value="ECO:0007669"/>
    <property type="project" value="InterPro"/>
</dbReference>
<feature type="domain" description="Transcription factor CBF/NF-Y/archaeal histone" evidence="8">
    <location>
        <begin position="9"/>
        <end position="67"/>
    </location>
</feature>
<evidence type="ECO:0000256" key="2">
    <source>
        <dbReference type="ARBA" id="ARBA00004629"/>
    </source>
</evidence>
<dbReference type="HOGENOM" id="CLU_159428_1_0_1"/>
<dbReference type="Proteomes" id="UP000053328">
    <property type="component" value="Unassembled WGS sequence"/>
</dbReference>
<dbReference type="InterPro" id="IPR052484">
    <property type="entry name" value="CENP-W/WIP1"/>
</dbReference>
<dbReference type="Pfam" id="PF00808">
    <property type="entry name" value="CBFD_NFYB_HMF"/>
    <property type="match status" value="1"/>
</dbReference>
<dbReference type="InterPro" id="IPR009072">
    <property type="entry name" value="Histone-fold"/>
</dbReference>
<dbReference type="GO" id="GO:0005654">
    <property type="term" value="C:nucleoplasm"/>
    <property type="evidence" value="ECO:0007669"/>
    <property type="project" value="TreeGrafter"/>
</dbReference>
<dbReference type="GO" id="GO:0007059">
    <property type="term" value="P:chromosome segregation"/>
    <property type="evidence" value="ECO:0007669"/>
    <property type="project" value="TreeGrafter"/>
</dbReference>
<evidence type="ECO:0000256" key="5">
    <source>
        <dbReference type="ARBA" id="ARBA00023242"/>
    </source>
</evidence>
<dbReference type="CDD" id="cd13732">
    <property type="entry name" value="HFD_CENP-W"/>
    <property type="match status" value="1"/>
</dbReference>
<dbReference type="GO" id="GO:0051382">
    <property type="term" value="P:kinetochore assembly"/>
    <property type="evidence" value="ECO:0007669"/>
    <property type="project" value="TreeGrafter"/>
</dbReference>
<dbReference type="GeneID" id="27336426"/>
<keyword evidence="10" id="KW-1185">Reference proteome</keyword>
<evidence type="ECO:0000256" key="4">
    <source>
        <dbReference type="ARBA" id="ARBA00022838"/>
    </source>
</evidence>
<evidence type="ECO:0000313" key="10">
    <source>
        <dbReference type="Proteomes" id="UP000053328"/>
    </source>
</evidence>
<dbReference type="STRING" id="91928.A0A0D2BLM4"/>
<accession>A0A0D2BLM4</accession>